<dbReference type="SFLD" id="SFLDG01129">
    <property type="entry name" value="C1.5:_HAD__Beta-PGM__Phosphata"/>
    <property type="match status" value="1"/>
</dbReference>
<evidence type="ECO:0000313" key="4">
    <source>
        <dbReference type="Proteomes" id="UP001596074"/>
    </source>
</evidence>
<dbReference type="SUPFAM" id="SSF56784">
    <property type="entry name" value="HAD-like"/>
    <property type="match status" value="1"/>
</dbReference>
<proteinExistence type="inferred from homology"/>
<organism evidence="3 4">
    <name type="scientific">Actinomadura rugatobispora</name>
    <dbReference type="NCBI Taxonomy" id="1994"/>
    <lineage>
        <taxon>Bacteria</taxon>
        <taxon>Bacillati</taxon>
        <taxon>Actinomycetota</taxon>
        <taxon>Actinomycetes</taxon>
        <taxon>Streptosporangiales</taxon>
        <taxon>Thermomonosporaceae</taxon>
        <taxon>Actinomadura</taxon>
    </lineage>
</organism>
<dbReference type="NCBIfam" id="TIGR01493">
    <property type="entry name" value="HAD-SF-IA-v2"/>
    <property type="match status" value="1"/>
</dbReference>
<dbReference type="NCBIfam" id="TIGR01428">
    <property type="entry name" value="HAD_type_II"/>
    <property type="match status" value="1"/>
</dbReference>
<gene>
    <name evidence="3" type="ORF">ACFPZN_01340</name>
</gene>
<reference evidence="4" key="1">
    <citation type="journal article" date="2019" name="Int. J. Syst. Evol. Microbiol.">
        <title>The Global Catalogue of Microorganisms (GCM) 10K type strain sequencing project: providing services to taxonomists for standard genome sequencing and annotation.</title>
        <authorList>
            <consortium name="The Broad Institute Genomics Platform"/>
            <consortium name="The Broad Institute Genome Sequencing Center for Infectious Disease"/>
            <person name="Wu L."/>
            <person name="Ma J."/>
        </authorList>
    </citation>
    <scope>NUCLEOTIDE SEQUENCE [LARGE SCALE GENOMIC DNA]</scope>
    <source>
        <strain evidence="4">KCTC 42087</strain>
    </source>
</reference>
<name>A0ABW0ZQW0_9ACTN</name>
<dbReference type="InterPro" id="IPR036412">
    <property type="entry name" value="HAD-like_sf"/>
</dbReference>
<dbReference type="Gene3D" id="1.10.150.240">
    <property type="entry name" value="Putative phosphatase, domain 2"/>
    <property type="match status" value="1"/>
</dbReference>
<protein>
    <submittedName>
        <fullName evidence="3">Haloacid dehalogenase type II</fullName>
    </submittedName>
</protein>
<dbReference type="RefSeq" id="WP_378279250.1">
    <property type="nucleotide sequence ID" value="NZ_JBHSON010000002.1"/>
</dbReference>
<dbReference type="Pfam" id="PF00702">
    <property type="entry name" value="Hydrolase"/>
    <property type="match status" value="1"/>
</dbReference>
<sequence>MRIHWVVFDLNGTLFDPSPISRALPPPSDDAATALSLLNDTVFQAMADTLAGRYRPFTEYLGAAVRRHLVLAGHPAEAGVEQAVAAAGCLPPFPEASQALAALADAGLRIATITNSPTATAERALTEAGLRDRFAHVVGSDTCEAYKPARAVYDNGLRRIGVDASDACMVAAHGWDLLGAHQAGMRTAWISRGEGRRLDTVPLPDVTGDDLLDTARAIVAANTAS</sequence>
<dbReference type="PANTHER" id="PTHR43316">
    <property type="entry name" value="HYDROLASE, HALOACID DELAHOGENASE-RELATED"/>
    <property type="match status" value="1"/>
</dbReference>
<dbReference type="EMBL" id="JBHSON010000002">
    <property type="protein sequence ID" value="MFC5744249.1"/>
    <property type="molecule type" value="Genomic_DNA"/>
</dbReference>
<keyword evidence="4" id="KW-1185">Reference proteome</keyword>
<comment type="similarity">
    <text evidence="1">Belongs to the HAD-like hydrolase superfamily. S-2-haloalkanoic acid dehalogenase family.</text>
</comment>
<dbReference type="InterPro" id="IPR023214">
    <property type="entry name" value="HAD_sf"/>
</dbReference>
<comment type="caution">
    <text evidence="3">The sequence shown here is derived from an EMBL/GenBank/DDBJ whole genome shotgun (WGS) entry which is preliminary data.</text>
</comment>
<dbReference type="SFLD" id="SFLDS00003">
    <property type="entry name" value="Haloacid_Dehalogenase"/>
    <property type="match status" value="1"/>
</dbReference>
<keyword evidence="2" id="KW-0378">Hydrolase</keyword>
<accession>A0ABW0ZQW0</accession>
<dbReference type="Gene3D" id="3.40.50.1000">
    <property type="entry name" value="HAD superfamily/HAD-like"/>
    <property type="match status" value="1"/>
</dbReference>
<evidence type="ECO:0000256" key="2">
    <source>
        <dbReference type="ARBA" id="ARBA00022801"/>
    </source>
</evidence>
<dbReference type="InterPro" id="IPR051540">
    <property type="entry name" value="S-2-haloacid_dehalogenase"/>
</dbReference>
<dbReference type="InterPro" id="IPR006328">
    <property type="entry name" value="2-HAD"/>
</dbReference>
<dbReference type="InterPro" id="IPR023198">
    <property type="entry name" value="PGP-like_dom2"/>
</dbReference>
<dbReference type="PRINTS" id="PR00413">
    <property type="entry name" value="HADHALOGNASE"/>
</dbReference>
<dbReference type="PANTHER" id="PTHR43316:SF3">
    <property type="entry name" value="HALOACID DEHALOGENASE, TYPE II (AFU_ORTHOLOGUE AFUA_2G07750)-RELATED"/>
    <property type="match status" value="1"/>
</dbReference>
<dbReference type="InterPro" id="IPR006439">
    <property type="entry name" value="HAD-SF_hydro_IA"/>
</dbReference>
<dbReference type="Proteomes" id="UP001596074">
    <property type="component" value="Unassembled WGS sequence"/>
</dbReference>
<evidence type="ECO:0000256" key="1">
    <source>
        <dbReference type="ARBA" id="ARBA00008106"/>
    </source>
</evidence>
<evidence type="ECO:0000313" key="3">
    <source>
        <dbReference type="EMBL" id="MFC5744249.1"/>
    </source>
</evidence>